<evidence type="ECO:0000256" key="4">
    <source>
        <dbReference type="ARBA" id="ARBA00006641"/>
    </source>
</evidence>
<evidence type="ECO:0000256" key="1">
    <source>
        <dbReference type="ARBA" id="ARBA00001770"/>
    </source>
</evidence>
<dbReference type="Pfam" id="PF01470">
    <property type="entry name" value="Peptidase_C15"/>
    <property type="match status" value="1"/>
</dbReference>
<evidence type="ECO:0000256" key="9">
    <source>
        <dbReference type="PROSITE-ProRule" id="PRU10076"/>
    </source>
</evidence>
<organism evidence="10 11">
    <name type="scientific">Fervidobacterium gondwanense DSM 13020</name>
    <dbReference type="NCBI Taxonomy" id="1121883"/>
    <lineage>
        <taxon>Bacteria</taxon>
        <taxon>Thermotogati</taxon>
        <taxon>Thermotogota</taxon>
        <taxon>Thermotogae</taxon>
        <taxon>Thermotogales</taxon>
        <taxon>Fervidobacteriaceae</taxon>
        <taxon>Fervidobacterium</taxon>
    </lineage>
</organism>
<comment type="similarity">
    <text evidence="4">Belongs to the peptidase C15 family.</text>
</comment>
<sequence length="206" mass="23301">MLKILLTGFEAFGGEKINPSGKIVKELSRTRFEGINLICKILPVSYEKSIAMLQDYYSKEQFDVALHVGQAGGSTAITIERLAVNILDSNQPDNENVIKSDCQIIENGTDAYMTDLKVKEIVSLLKKNKIPTQLSYTAGQYICNEVYYYSLHNSRVYQNPKHALFVHIPFLPEQVSEKETKPVASMDLRLGRKAIKLIIENIEKFI</sequence>
<gene>
    <name evidence="10" type="ORF">SAMN02745226_00915</name>
</gene>
<keyword evidence="6" id="KW-0645">Protease</keyword>
<evidence type="ECO:0000313" key="10">
    <source>
        <dbReference type="EMBL" id="SHN58336.1"/>
    </source>
</evidence>
<evidence type="ECO:0000256" key="2">
    <source>
        <dbReference type="ARBA" id="ARBA00002280"/>
    </source>
</evidence>
<dbReference type="PROSITE" id="PS01333">
    <property type="entry name" value="PYRASE_GLU"/>
    <property type="match status" value="1"/>
</dbReference>
<dbReference type="AlphaFoldDB" id="A0A1M7SIM1"/>
<dbReference type="Proteomes" id="UP000184207">
    <property type="component" value="Unassembled WGS sequence"/>
</dbReference>
<evidence type="ECO:0000256" key="8">
    <source>
        <dbReference type="ARBA" id="ARBA00022807"/>
    </source>
</evidence>
<evidence type="ECO:0000256" key="7">
    <source>
        <dbReference type="ARBA" id="ARBA00022801"/>
    </source>
</evidence>
<dbReference type="InterPro" id="IPR033693">
    <property type="entry name" value="PGPEP1_Glu_AS"/>
</dbReference>
<keyword evidence="5" id="KW-0963">Cytoplasm</keyword>
<dbReference type="GO" id="GO:0006508">
    <property type="term" value="P:proteolysis"/>
    <property type="evidence" value="ECO:0007669"/>
    <property type="project" value="UniProtKB-KW"/>
</dbReference>
<dbReference type="GO" id="GO:0016920">
    <property type="term" value="F:pyroglutamyl-peptidase activity"/>
    <property type="evidence" value="ECO:0007669"/>
    <property type="project" value="UniProtKB-EC"/>
</dbReference>
<dbReference type="RefSeq" id="WP_072758850.1">
    <property type="nucleotide sequence ID" value="NZ_FRDJ01000004.1"/>
</dbReference>
<protein>
    <recommendedName>
        <fullName evidence="9">Pyroglutamyl-peptidase I</fullName>
        <ecNumber evidence="9">3.4.19.3</ecNumber>
    </recommendedName>
</protein>
<dbReference type="PANTHER" id="PTHR23402:SF1">
    <property type="entry name" value="PYROGLUTAMYL-PEPTIDASE I"/>
    <property type="match status" value="1"/>
</dbReference>
<keyword evidence="11" id="KW-1185">Reference proteome</keyword>
<evidence type="ECO:0000256" key="5">
    <source>
        <dbReference type="ARBA" id="ARBA00022490"/>
    </source>
</evidence>
<reference evidence="11" key="1">
    <citation type="submission" date="2016-12" db="EMBL/GenBank/DDBJ databases">
        <authorList>
            <person name="Varghese N."/>
            <person name="Submissions S."/>
        </authorList>
    </citation>
    <scope>NUCLEOTIDE SEQUENCE [LARGE SCALE GENOMIC DNA]</scope>
    <source>
        <strain evidence="11">DSM 13020</strain>
    </source>
</reference>
<comment type="subcellular location">
    <subcellularLocation>
        <location evidence="3">Cytoplasm</location>
    </subcellularLocation>
</comment>
<dbReference type="InterPro" id="IPR036440">
    <property type="entry name" value="Peptidase_C15-like_sf"/>
</dbReference>
<proteinExistence type="inferred from homology"/>
<accession>A0A1M7SIM1</accession>
<feature type="active site" evidence="9">
    <location>
        <position position="80"/>
    </location>
</feature>
<dbReference type="CDD" id="cd00501">
    <property type="entry name" value="Peptidase_C15"/>
    <property type="match status" value="1"/>
</dbReference>
<evidence type="ECO:0000256" key="6">
    <source>
        <dbReference type="ARBA" id="ARBA00022670"/>
    </source>
</evidence>
<dbReference type="SUPFAM" id="SSF53182">
    <property type="entry name" value="Pyrrolidone carboxyl peptidase (pyroglutamate aminopeptidase)"/>
    <property type="match status" value="1"/>
</dbReference>
<comment type="function">
    <text evidence="2">Removes 5-oxoproline from various penultimate amino acid residues except L-proline.</text>
</comment>
<name>A0A1M7SIM1_FERGO</name>
<comment type="catalytic activity">
    <reaction evidence="1 9">
        <text>Release of an N-terminal pyroglutamyl group from a polypeptide, the second amino acid generally not being Pro.</text>
        <dbReference type="EC" id="3.4.19.3"/>
    </reaction>
</comment>
<dbReference type="PRINTS" id="PR00706">
    <property type="entry name" value="PYROGLUPTASE"/>
</dbReference>
<dbReference type="PIRSF" id="PIRSF015592">
    <property type="entry name" value="Prld-crbxl_pptds"/>
    <property type="match status" value="1"/>
</dbReference>
<evidence type="ECO:0000313" key="11">
    <source>
        <dbReference type="Proteomes" id="UP000184207"/>
    </source>
</evidence>
<evidence type="ECO:0000256" key="3">
    <source>
        <dbReference type="ARBA" id="ARBA00004496"/>
    </source>
</evidence>
<dbReference type="InterPro" id="IPR000816">
    <property type="entry name" value="Peptidase_C15"/>
</dbReference>
<dbReference type="STRING" id="1121883.SAMN02745226_00915"/>
<dbReference type="EC" id="3.4.19.3" evidence="9"/>
<dbReference type="PANTHER" id="PTHR23402">
    <property type="entry name" value="PROTEASE FAMILY C15 PYROGLUTAMYL-PEPTIDASE I-RELATED"/>
    <property type="match status" value="1"/>
</dbReference>
<dbReference type="GO" id="GO:0005829">
    <property type="term" value="C:cytosol"/>
    <property type="evidence" value="ECO:0007669"/>
    <property type="project" value="InterPro"/>
</dbReference>
<dbReference type="EMBL" id="FRDJ01000004">
    <property type="protein sequence ID" value="SHN58336.1"/>
    <property type="molecule type" value="Genomic_DNA"/>
</dbReference>
<dbReference type="Gene3D" id="3.40.630.20">
    <property type="entry name" value="Peptidase C15, pyroglutamyl peptidase I-like"/>
    <property type="match status" value="1"/>
</dbReference>
<keyword evidence="8" id="KW-0788">Thiol protease</keyword>
<keyword evidence="7" id="KW-0378">Hydrolase</keyword>
<dbReference type="OrthoDB" id="9779738at2"/>
<dbReference type="InterPro" id="IPR016125">
    <property type="entry name" value="Peptidase_C15-like"/>
</dbReference>